<evidence type="ECO:0000256" key="4">
    <source>
        <dbReference type="ARBA" id="ARBA00022475"/>
    </source>
</evidence>
<dbReference type="InterPro" id="IPR017871">
    <property type="entry name" value="ABC_transporter-like_CS"/>
</dbReference>
<dbReference type="AlphaFoldDB" id="I7CIS4"/>
<dbReference type="PROSITE" id="PS00211">
    <property type="entry name" value="ABC_TRANSPORTER_1"/>
    <property type="match status" value="1"/>
</dbReference>
<proteinExistence type="inferred from homology"/>
<dbReference type="GO" id="GO:0005524">
    <property type="term" value="F:ATP binding"/>
    <property type="evidence" value="ECO:0007669"/>
    <property type="project" value="UniProtKB-KW"/>
</dbReference>
<dbReference type="SUPFAM" id="SSF52540">
    <property type="entry name" value="P-loop containing nucleoside triphosphate hydrolases"/>
    <property type="match status" value="1"/>
</dbReference>
<dbReference type="PANTHER" id="PTHR43553">
    <property type="entry name" value="HEAVY METAL TRANSPORTER"/>
    <property type="match status" value="1"/>
</dbReference>
<evidence type="ECO:0000256" key="3">
    <source>
        <dbReference type="ARBA" id="ARBA00022448"/>
    </source>
</evidence>
<dbReference type="Gene3D" id="3.40.50.300">
    <property type="entry name" value="P-loop containing nucleotide triphosphate hydrolases"/>
    <property type="match status" value="1"/>
</dbReference>
<dbReference type="InterPro" id="IPR003593">
    <property type="entry name" value="AAA+_ATPase"/>
</dbReference>
<evidence type="ECO:0000256" key="8">
    <source>
        <dbReference type="ARBA" id="ARBA00023136"/>
    </source>
</evidence>
<evidence type="ECO:0000259" key="9">
    <source>
        <dbReference type="PROSITE" id="PS50893"/>
    </source>
</evidence>
<keyword evidence="7" id="KW-1278">Translocase</keyword>
<dbReference type="GO" id="GO:0042626">
    <property type="term" value="F:ATPase-coupled transmembrane transporter activity"/>
    <property type="evidence" value="ECO:0007669"/>
    <property type="project" value="TreeGrafter"/>
</dbReference>
<dbReference type="KEGG" id="mhl:MHLP_00970"/>
<dbReference type="CDD" id="cd03225">
    <property type="entry name" value="ABC_cobalt_CbiO_domain1"/>
    <property type="match status" value="1"/>
</dbReference>
<feature type="domain" description="ABC transporter" evidence="9">
    <location>
        <begin position="37"/>
        <end position="280"/>
    </location>
</feature>
<evidence type="ECO:0000256" key="2">
    <source>
        <dbReference type="ARBA" id="ARBA00005417"/>
    </source>
</evidence>
<sequence>MKRSDRIRLYFDKDALAEFRYKKRAAEEHKISPEAALEVCHLNCVFKDKRVLSSLSCSFKKGVVYGIVGPSGSGKSTFCEHLNGLQRSETANIYYSSGEKILFFQSKLKNYKSIRKEVGMVFQFPEYQLFKETVLQDIVVGPKILFNISQSKIGPWEEKAKRILSELSFPLELIDSSPFKLSGGQKRKVTLAGILILEPKVIVFDEPTLGLDPQSVAQVVEVVKQLNEKGITIIIASSSMDFILECSQQILYLESGHLKRCEEAYSFFRGCPDTLVKPKVISFVEKLVEENPSFDCLWQLQPRNVNQLAESIVNAVKYP</sequence>
<dbReference type="PATRIC" id="fig|1212765.3.peg.219"/>
<keyword evidence="3" id="KW-0813">Transport</keyword>
<evidence type="ECO:0000256" key="6">
    <source>
        <dbReference type="ARBA" id="ARBA00022840"/>
    </source>
</evidence>
<dbReference type="SMART" id="SM00382">
    <property type="entry name" value="AAA"/>
    <property type="match status" value="1"/>
</dbReference>
<reference evidence="11" key="2">
    <citation type="submission" date="2012-07" db="EMBL/GenBank/DDBJ databases">
        <title>Complete genome sequence of 'Candidatus Mycoplasma haemolamae'.</title>
        <authorList>
            <person name="Guimaraes A.M.S."/>
            <person name="Toth B."/>
            <person name="Santos A.P."/>
            <person name="Nascimento N.C."/>
            <person name="Sojka J.E."/>
            <person name="Messick J.B."/>
        </authorList>
    </citation>
    <scope>NUCLEOTIDE SEQUENCE [LARGE SCALE GENOMIC DNA]</scope>
    <source>
        <strain evidence="11">Purdue</strain>
    </source>
</reference>
<gene>
    <name evidence="10" type="primary">cbiO</name>
    <name evidence="10" type="ordered locus">MHLP_00970</name>
</gene>
<dbReference type="PANTHER" id="PTHR43553:SF27">
    <property type="entry name" value="ENERGY-COUPLING FACTOR TRANSPORTER ATP-BINDING PROTEIN ECFA2"/>
    <property type="match status" value="1"/>
</dbReference>
<dbReference type="InterPro" id="IPR003439">
    <property type="entry name" value="ABC_transporter-like_ATP-bd"/>
</dbReference>
<evidence type="ECO:0000256" key="1">
    <source>
        <dbReference type="ARBA" id="ARBA00004202"/>
    </source>
</evidence>
<keyword evidence="8" id="KW-0472">Membrane</keyword>
<dbReference type="OrthoDB" id="9784332at2"/>
<evidence type="ECO:0000313" key="11">
    <source>
        <dbReference type="Proteomes" id="UP000006502"/>
    </source>
</evidence>
<keyword evidence="11" id="KW-1185">Reference proteome</keyword>
<dbReference type="GO" id="GO:0016887">
    <property type="term" value="F:ATP hydrolysis activity"/>
    <property type="evidence" value="ECO:0007669"/>
    <property type="project" value="InterPro"/>
</dbReference>
<evidence type="ECO:0000256" key="7">
    <source>
        <dbReference type="ARBA" id="ARBA00022967"/>
    </source>
</evidence>
<keyword evidence="6 10" id="KW-0067">ATP-binding</keyword>
<dbReference type="Pfam" id="PF00005">
    <property type="entry name" value="ABC_tran"/>
    <property type="match status" value="1"/>
</dbReference>
<name>I7CIS4_MYCHA</name>
<protein>
    <submittedName>
        <fullName evidence="10">Cobalt transporter ATP-binding subunit</fullName>
    </submittedName>
</protein>
<dbReference type="GO" id="GO:0043190">
    <property type="term" value="C:ATP-binding cassette (ABC) transporter complex"/>
    <property type="evidence" value="ECO:0007669"/>
    <property type="project" value="TreeGrafter"/>
</dbReference>
<dbReference type="PROSITE" id="PS50893">
    <property type="entry name" value="ABC_TRANSPORTER_2"/>
    <property type="match status" value="1"/>
</dbReference>
<dbReference type="Proteomes" id="UP000006502">
    <property type="component" value="Chromosome"/>
</dbReference>
<reference evidence="10 11" key="1">
    <citation type="journal article" date="2012" name="J. Bacteriol.">
        <title>Genome Sequence of "Candidatus Mycoplasma haemolamae" Strain Purdue, a Red Blood Cell Pathogen of Alpacas (Vicugna pacos) and Llamas (Lama glama).</title>
        <authorList>
            <person name="Guimaraes A.M."/>
            <person name="Toth B."/>
            <person name="Santos A.P."/>
            <person name="do Nascimento N.C."/>
            <person name="Kritchevsky J.E."/>
            <person name="Messick J.B."/>
        </authorList>
    </citation>
    <scope>NUCLEOTIDE SEQUENCE [LARGE SCALE GENOMIC DNA]</scope>
    <source>
        <strain evidence="10 11">Purdue</strain>
    </source>
</reference>
<keyword evidence="4" id="KW-1003">Cell membrane</keyword>
<accession>I7CIS4</accession>
<evidence type="ECO:0000313" key="10">
    <source>
        <dbReference type="EMBL" id="AFO51774.1"/>
    </source>
</evidence>
<dbReference type="InterPro" id="IPR015856">
    <property type="entry name" value="ABC_transpr_CbiO/EcfA_su"/>
</dbReference>
<comment type="similarity">
    <text evidence="2">Belongs to the ABC transporter superfamily.</text>
</comment>
<dbReference type="InterPro" id="IPR050095">
    <property type="entry name" value="ECF_ABC_transporter_ATP-bd"/>
</dbReference>
<dbReference type="InterPro" id="IPR027417">
    <property type="entry name" value="P-loop_NTPase"/>
</dbReference>
<organism evidence="10 11">
    <name type="scientific">Mycoplasma haematolamae (strain Purdue)</name>
    <dbReference type="NCBI Taxonomy" id="1212765"/>
    <lineage>
        <taxon>Bacteria</taxon>
        <taxon>Bacillati</taxon>
        <taxon>Mycoplasmatota</taxon>
        <taxon>Mollicutes</taxon>
        <taxon>Mycoplasmataceae</taxon>
        <taxon>Mycoplasma</taxon>
    </lineage>
</organism>
<dbReference type="EMBL" id="CP003731">
    <property type="protein sequence ID" value="AFO51774.1"/>
    <property type="molecule type" value="Genomic_DNA"/>
</dbReference>
<comment type="subcellular location">
    <subcellularLocation>
        <location evidence="1">Cell membrane</location>
        <topology evidence="1">Peripheral membrane protein</topology>
    </subcellularLocation>
</comment>
<evidence type="ECO:0000256" key="5">
    <source>
        <dbReference type="ARBA" id="ARBA00022741"/>
    </source>
</evidence>
<dbReference type="STRING" id="1212765.MHLP_00970"/>
<dbReference type="HOGENOM" id="CLU_000604_1_22_14"/>
<keyword evidence="5" id="KW-0547">Nucleotide-binding</keyword>